<dbReference type="Proteomes" id="UP000728185">
    <property type="component" value="Unassembled WGS sequence"/>
</dbReference>
<organism evidence="1 2">
    <name type="scientific">Fasciolopsis buskii</name>
    <dbReference type="NCBI Taxonomy" id="27845"/>
    <lineage>
        <taxon>Eukaryota</taxon>
        <taxon>Metazoa</taxon>
        <taxon>Spiralia</taxon>
        <taxon>Lophotrochozoa</taxon>
        <taxon>Platyhelminthes</taxon>
        <taxon>Trematoda</taxon>
        <taxon>Digenea</taxon>
        <taxon>Plagiorchiida</taxon>
        <taxon>Echinostomata</taxon>
        <taxon>Echinostomatoidea</taxon>
        <taxon>Fasciolidae</taxon>
        <taxon>Fasciolopsis</taxon>
    </lineage>
</organism>
<sequence>MQTWRSGWPVKPMFSVTCPCYSNSVFSRRHNPTIRNFWQEVCSQIPEAKDDNPERGRALSAASAGPALRLGSYQPRNSGMLLVRGSLVPGVDAGLAIFCPGALDTLASELRVLSKWIEEKLVHENMNSRFHIKISEFSCKI</sequence>
<gene>
    <name evidence="1" type="ORF">FBUS_01845</name>
</gene>
<proteinExistence type="predicted"/>
<dbReference type="AlphaFoldDB" id="A0A8E0S9X8"/>
<protein>
    <submittedName>
        <fullName evidence="1">Uncharacterized protein</fullName>
    </submittedName>
</protein>
<evidence type="ECO:0000313" key="1">
    <source>
        <dbReference type="EMBL" id="KAA0200041.1"/>
    </source>
</evidence>
<reference evidence="1" key="1">
    <citation type="submission" date="2019-05" db="EMBL/GenBank/DDBJ databases">
        <title>Annotation for the trematode Fasciolopsis buski.</title>
        <authorList>
            <person name="Choi Y.-J."/>
        </authorList>
    </citation>
    <scope>NUCLEOTIDE SEQUENCE</scope>
    <source>
        <strain evidence="1">HT</strain>
        <tissue evidence="1">Whole worm</tissue>
    </source>
</reference>
<evidence type="ECO:0000313" key="2">
    <source>
        <dbReference type="Proteomes" id="UP000728185"/>
    </source>
</evidence>
<name>A0A8E0S9X8_9TREM</name>
<dbReference type="OrthoDB" id="10264777at2759"/>
<keyword evidence="2" id="KW-1185">Reference proteome</keyword>
<dbReference type="EMBL" id="LUCM01000773">
    <property type="protein sequence ID" value="KAA0200041.1"/>
    <property type="molecule type" value="Genomic_DNA"/>
</dbReference>
<comment type="caution">
    <text evidence="1">The sequence shown here is derived from an EMBL/GenBank/DDBJ whole genome shotgun (WGS) entry which is preliminary data.</text>
</comment>
<accession>A0A8E0S9X8</accession>